<protein>
    <submittedName>
        <fullName evidence="2">Uncharacterized protein</fullName>
    </submittedName>
</protein>
<evidence type="ECO:0000313" key="2">
    <source>
        <dbReference type="EMBL" id="CAI5721631.1"/>
    </source>
</evidence>
<evidence type="ECO:0000256" key="1">
    <source>
        <dbReference type="SAM" id="MobiDB-lite"/>
    </source>
</evidence>
<sequence>MLWHDEEEKLEPMSLPPAPQAPPDVRVVHATQPTKADNGSDDDEELLIPQSPPIPHTHPLLTLSDESARNLRLQVEIGGMAIYSSEKLSRHGSIATHNRLNSTFLSRERELEEPEENDNSFAAETRQSRCGIALQVQSRNKDMEKMQVLTQLDEQERTVAATEASSRRHELLQTVRQAVNASKWRDENGEIDRGLSNQVSDSALVRASERKVRKQLDAKWVQTRKDPTNRPKGPLERPEERDLRETLFRTTPSDLIRSGVLYDEVDAARNITFGPMSITHLPVISSGIVGLVGCCFEKYDHGN</sequence>
<comment type="caution">
    <text evidence="2">The sequence shown here is derived from an EMBL/GenBank/DDBJ whole genome shotgun (WGS) entry which is preliminary data.</text>
</comment>
<accession>A0AAV0TGR2</accession>
<reference evidence="2" key="1">
    <citation type="submission" date="2022-12" db="EMBL/GenBank/DDBJ databases">
        <authorList>
            <person name="Webb A."/>
        </authorList>
    </citation>
    <scope>NUCLEOTIDE SEQUENCE</scope>
    <source>
        <strain evidence="2">Pd1</strain>
    </source>
</reference>
<feature type="compositionally biased region" description="Basic and acidic residues" evidence="1">
    <location>
        <begin position="1"/>
        <end position="11"/>
    </location>
</feature>
<feature type="region of interest" description="Disordered" evidence="1">
    <location>
        <begin position="1"/>
        <end position="44"/>
    </location>
</feature>
<name>A0AAV0TGR2_9STRA</name>
<dbReference type="EMBL" id="CANTFM010000422">
    <property type="protein sequence ID" value="CAI5721631.1"/>
    <property type="molecule type" value="Genomic_DNA"/>
</dbReference>
<keyword evidence="3" id="KW-1185">Reference proteome</keyword>
<dbReference type="AlphaFoldDB" id="A0AAV0TGR2"/>
<evidence type="ECO:0000313" key="3">
    <source>
        <dbReference type="Proteomes" id="UP001162029"/>
    </source>
</evidence>
<gene>
    <name evidence="2" type="ORF">PDE001_LOCUS2500</name>
</gene>
<organism evidence="2 3">
    <name type="scientific">Peronospora destructor</name>
    <dbReference type="NCBI Taxonomy" id="86335"/>
    <lineage>
        <taxon>Eukaryota</taxon>
        <taxon>Sar</taxon>
        <taxon>Stramenopiles</taxon>
        <taxon>Oomycota</taxon>
        <taxon>Peronosporomycetes</taxon>
        <taxon>Peronosporales</taxon>
        <taxon>Peronosporaceae</taxon>
        <taxon>Peronospora</taxon>
    </lineage>
</organism>
<dbReference type="Proteomes" id="UP001162029">
    <property type="component" value="Unassembled WGS sequence"/>
</dbReference>
<proteinExistence type="predicted"/>